<evidence type="ECO:0000313" key="3">
    <source>
        <dbReference type="Proteomes" id="UP000887567"/>
    </source>
</evidence>
<evidence type="ECO:0000313" key="2">
    <source>
        <dbReference type="EnsemblMetazoa" id="XP_028519359.1"/>
    </source>
</evidence>
<evidence type="ECO:0000256" key="1">
    <source>
        <dbReference type="SAM" id="MobiDB-lite"/>
    </source>
</evidence>
<dbReference type="AlphaFoldDB" id="A0A913YVW8"/>
<dbReference type="OrthoDB" id="5970965at2759"/>
<dbReference type="RefSeq" id="XP_028519359.1">
    <property type="nucleotide sequence ID" value="XM_028663558.1"/>
</dbReference>
<organism evidence="2 3">
    <name type="scientific">Exaiptasia diaphana</name>
    <name type="common">Tropical sea anemone</name>
    <name type="synonym">Aiptasia pulchella</name>
    <dbReference type="NCBI Taxonomy" id="2652724"/>
    <lineage>
        <taxon>Eukaryota</taxon>
        <taxon>Metazoa</taxon>
        <taxon>Cnidaria</taxon>
        <taxon>Anthozoa</taxon>
        <taxon>Hexacorallia</taxon>
        <taxon>Actiniaria</taxon>
        <taxon>Aiptasiidae</taxon>
        <taxon>Exaiptasia</taxon>
    </lineage>
</organism>
<feature type="region of interest" description="Disordered" evidence="1">
    <location>
        <begin position="1"/>
        <end position="61"/>
    </location>
</feature>
<protein>
    <recommendedName>
        <fullName evidence="4">WAP domain-containing protein</fullName>
    </recommendedName>
</protein>
<dbReference type="Proteomes" id="UP000887567">
    <property type="component" value="Unplaced"/>
</dbReference>
<sequence length="186" mass="19915">MKNYKLTRASASALHELDTAPPDAESGSGNGSGDGSDNDKSEPKKETQADETSGSGDSDIDTKVLQQTIMKMKKEGLLEALTGSIINRGSCPDTTKLSCLNLLYSFSCNNDDDCFENGMTCCATRCTYGKKMCVPRVSAVCPLRPPYYQGYKPCKDSTDCGKGAICCLDMAGRHYCNTVVGTSNLI</sequence>
<reference evidence="2" key="1">
    <citation type="submission" date="2022-11" db="UniProtKB">
        <authorList>
            <consortium name="EnsemblMetazoa"/>
        </authorList>
    </citation>
    <scope>IDENTIFICATION</scope>
</reference>
<feature type="compositionally biased region" description="Basic and acidic residues" evidence="1">
    <location>
        <begin position="37"/>
        <end position="48"/>
    </location>
</feature>
<dbReference type="EnsemblMetazoa" id="XM_028663558.1">
    <property type="protein sequence ID" value="XP_028519359.1"/>
    <property type="gene ID" value="LOC114576594"/>
</dbReference>
<dbReference type="GeneID" id="114576594"/>
<evidence type="ECO:0008006" key="4">
    <source>
        <dbReference type="Google" id="ProtNLM"/>
    </source>
</evidence>
<name>A0A913YVW8_EXADI</name>
<keyword evidence="3" id="KW-1185">Reference proteome</keyword>
<accession>A0A913YVW8</accession>
<dbReference type="KEGG" id="epa:114576594"/>
<proteinExistence type="predicted"/>